<reference evidence="1 2" key="1">
    <citation type="journal article" date="2020" name="BMC Genomics">
        <title>Intraspecific diversification of the crop wild relative Brassica cretica Lam. using demographic model selection.</title>
        <authorList>
            <person name="Kioukis A."/>
            <person name="Michalopoulou V.A."/>
            <person name="Briers L."/>
            <person name="Pirintsos S."/>
            <person name="Studholme D.J."/>
            <person name="Pavlidis P."/>
            <person name="Sarris P.F."/>
        </authorList>
    </citation>
    <scope>NUCLEOTIDE SEQUENCE [LARGE SCALE GENOMIC DNA]</scope>
    <source>
        <strain evidence="2">cv. PFS-1207/04</strain>
    </source>
</reference>
<protein>
    <submittedName>
        <fullName evidence="1">Uncharacterized protein</fullName>
    </submittedName>
</protein>
<dbReference type="EMBL" id="QGKV02000297">
    <property type="protein sequence ID" value="KAF3609504.1"/>
    <property type="molecule type" value="Genomic_DNA"/>
</dbReference>
<evidence type="ECO:0000313" key="1">
    <source>
        <dbReference type="EMBL" id="KAF3609504.1"/>
    </source>
</evidence>
<proteinExistence type="predicted"/>
<organism evidence="1 2">
    <name type="scientific">Brassica cretica</name>
    <name type="common">Mustard</name>
    <dbReference type="NCBI Taxonomy" id="69181"/>
    <lineage>
        <taxon>Eukaryota</taxon>
        <taxon>Viridiplantae</taxon>
        <taxon>Streptophyta</taxon>
        <taxon>Embryophyta</taxon>
        <taxon>Tracheophyta</taxon>
        <taxon>Spermatophyta</taxon>
        <taxon>Magnoliopsida</taxon>
        <taxon>eudicotyledons</taxon>
        <taxon>Gunneridae</taxon>
        <taxon>Pentapetalae</taxon>
        <taxon>rosids</taxon>
        <taxon>malvids</taxon>
        <taxon>Brassicales</taxon>
        <taxon>Brassicaceae</taxon>
        <taxon>Brassiceae</taxon>
        <taxon>Brassica</taxon>
    </lineage>
</organism>
<accession>A0ABQ7F0Y3</accession>
<gene>
    <name evidence="1" type="ORF">DY000_02046415</name>
</gene>
<comment type="caution">
    <text evidence="1">The sequence shown here is derived from an EMBL/GenBank/DDBJ whole genome shotgun (WGS) entry which is preliminary data.</text>
</comment>
<name>A0ABQ7F0Y3_BRACR</name>
<dbReference type="Proteomes" id="UP000266723">
    <property type="component" value="Unassembled WGS sequence"/>
</dbReference>
<sequence>MQIGGYNCVQIEMDFYYIIHPALLLVVRAPLAELSGVRSGDETLMVLRALSRAVSVRLRWWSPAKVLDDRVGCRLVSSGVIEEADSIELSIQSLEVVSVALDKVSVESGVKVMWLPLVKNGLLVKTVSLRFPV</sequence>
<keyword evidence="2" id="KW-1185">Reference proteome</keyword>
<evidence type="ECO:0000313" key="2">
    <source>
        <dbReference type="Proteomes" id="UP000266723"/>
    </source>
</evidence>